<feature type="transmembrane region" description="Helical" evidence="5">
    <location>
        <begin position="343"/>
        <end position="366"/>
    </location>
</feature>
<keyword evidence="4 5" id="KW-0472">Membrane</keyword>
<feature type="transmembrane region" description="Helical" evidence="5">
    <location>
        <begin position="245"/>
        <end position="263"/>
    </location>
</feature>
<dbReference type="SUPFAM" id="SSF103473">
    <property type="entry name" value="MFS general substrate transporter"/>
    <property type="match status" value="1"/>
</dbReference>
<dbReference type="GO" id="GO:0005886">
    <property type="term" value="C:plasma membrane"/>
    <property type="evidence" value="ECO:0007669"/>
    <property type="project" value="UniProtKB-SubCell"/>
</dbReference>
<feature type="domain" description="Major facilitator superfamily (MFS) profile" evidence="6">
    <location>
        <begin position="17"/>
        <end position="394"/>
    </location>
</feature>
<evidence type="ECO:0000256" key="1">
    <source>
        <dbReference type="ARBA" id="ARBA00004651"/>
    </source>
</evidence>
<dbReference type="AlphaFoldDB" id="C7N6T2"/>
<proteinExistence type="predicted"/>
<dbReference type="Proteomes" id="UP000002026">
    <property type="component" value="Chromosome"/>
</dbReference>
<feature type="transmembrane region" description="Helical" evidence="5">
    <location>
        <begin position="171"/>
        <end position="191"/>
    </location>
</feature>
<gene>
    <name evidence="7" type="ordered locus">Shel_15980</name>
</gene>
<dbReference type="eggNOG" id="COG2814">
    <property type="taxonomic scope" value="Bacteria"/>
</dbReference>
<feature type="transmembrane region" description="Helical" evidence="5">
    <location>
        <begin position="83"/>
        <end position="101"/>
    </location>
</feature>
<keyword evidence="3 5" id="KW-1133">Transmembrane helix</keyword>
<protein>
    <submittedName>
        <fullName evidence="7">Arabinose efflux permease family protein</fullName>
    </submittedName>
</protein>
<evidence type="ECO:0000313" key="7">
    <source>
        <dbReference type="EMBL" id="ACV22617.1"/>
    </source>
</evidence>
<evidence type="ECO:0000313" key="8">
    <source>
        <dbReference type="Proteomes" id="UP000002026"/>
    </source>
</evidence>
<feature type="transmembrane region" description="Helical" evidence="5">
    <location>
        <begin position="107"/>
        <end position="126"/>
    </location>
</feature>
<feature type="transmembrane region" description="Helical" evidence="5">
    <location>
        <begin position="47"/>
        <end position="71"/>
    </location>
</feature>
<keyword evidence="8" id="KW-1185">Reference proteome</keyword>
<evidence type="ECO:0000256" key="4">
    <source>
        <dbReference type="ARBA" id="ARBA00023136"/>
    </source>
</evidence>
<dbReference type="EMBL" id="CP001684">
    <property type="protein sequence ID" value="ACV22617.1"/>
    <property type="molecule type" value="Genomic_DNA"/>
</dbReference>
<feature type="transmembrane region" description="Helical" evidence="5">
    <location>
        <begin position="299"/>
        <end position="322"/>
    </location>
</feature>
<dbReference type="InterPro" id="IPR036259">
    <property type="entry name" value="MFS_trans_sf"/>
</dbReference>
<accession>C7N6T2</accession>
<feature type="transmembrane region" description="Helical" evidence="5">
    <location>
        <begin position="372"/>
        <end position="393"/>
    </location>
</feature>
<dbReference type="InterPro" id="IPR020846">
    <property type="entry name" value="MFS_dom"/>
</dbReference>
<dbReference type="KEGG" id="shi:Shel_15980"/>
<feature type="transmembrane region" description="Helical" evidence="5">
    <location>
        <begin position="138"/>
        <end position="159"/>
    </location>
</feature>
<comment type="subcellular location">
    <subcellularLocation>
        <location evidence="1">Cell membrane</location>
        <topology evidence="1">Multi-pass membrane protein</topology>
    </subcellularLocation>
</comment>
<dbReference type="PANTHER" id="PTHR23531">
    <property type="entry name" value="QUINOLENE RESISTANCE PROTEIN NORA"/>
    <property type="match status" value="1"/>
</dbReference>
<dbReference type="STRING" id="471855.Shel_15980"/>
<dbReference type="CDD" id="cd17489">
    <property type="entry name" value="MFS_YfcJ_like"/>
    <property type="match status" value="1"/>
</dbReference>
<evidence type="ECO:0000256" key="3">
    <source>
        <dbReference type="ARBA" id="ARBA00022989"/>
    </source>
</evidence>
<keyword evidence="2 5" id="KW-0812">Transmembrane</keyword>
<dbReference type="HOGENOM" id="CLU_001265_10_13_11"/>
<evidence type="ECO:0000256" key="2">
    <source>
        <dbReference type="ARBA" id="ARBA00022692"/>
    </source>
</evidence>
<dbReference type="Pfam" id="PF07690">
    <property type="entry name" value="MFS_1"/>
    <property type="match status" value="1"/>
</dbReference>
<feature type="transmembrane region" description="Helical" evidence="5">
    <location>
        <begin position="275"/>
        <end position="293"/>
    </location>
</feature>
<dbReference type="InterPro" id="IPR011701">
    <property type="entry name" value="MFS"/>
</dbReference>
<dbReference type="RefSeq" id="WP_012798719.1">
    <property type="nucleotide sequence ID" value="NC_013165.1"/>
</dbReference>
<evidence type="ECO:0000259" key="6">
    <source>
        <dbReference type="PROSITE" id="PS50850"/>
    </source>
</evidence>
<reference evidence="7 8" key="1">
    <citation type="journal article" date="2009" name="Stand. Genomic Sci.">
        <title>Complete genome sequence of Slackia heliotrinireducens type strain (RHS 1).</title>
        <authorList>
            <person name="Pukall R."/>
            <person name="Lapidus A."/>
            <person name="Nolan M."/>
            <person name="Copeland A."/>
            <person name="Glavina Del Rio T."/>
            <person name="Lucas S."/>
            <person name="Chen F."/>
            <person name="Tice H."/>
            <person name="Cheng J.F."/>
            <person name="Chertkov O."/>
            <person name="Bruce D."/>
            <person name="Goodwin L."/>
            <person name="Kuske C."/>
            <person name="Brettin T."/>
            <person name="Detter J.C."/>
            <person name="Han C."/>
            <person name="Pitluck S."/>
            <person name="Pati A."/>
            <person name="Mavrommatis K."/>
            <person name="Ivanova N."/>
            <person name="Ovchinnikova G."/>
            <person name="Chen A."/>
            <person name="Palaniappan K."/>
            <person name="Schneider S."/>
            <person name="Rohde M."/>
            <person name="Chain P."/>
            <person name="D'haeseleer P."/>
            <person name="Goker M."/>
            <person name="Bristow J."/>
            <person name="Eisen J.A."/>
            <person name="Markowitz V."/>
            <person name="Kyrpides N.C."/>
            <person name="Klenk H.P."/>
            <person name="Hugenholtz P."/>
        </authorList>
    </citation>
    <scope>NUCLEOTIDE SEQUENCE [LARGE SCALE GENOMIC DNA]</scope>
    <source>
        <strain evidence="8">ATCC 29202 / DSM 20476 / NCTC 11029 / RHS 1</strain>
    </source>
</reference>
<dbReference type="PANTHER" id="PTHR23531:SF1">
    <property type="entry name" value="QUINOLENE RESISTANCE PROTEIN NORA"/>
    <property type="match status" value="1"/>
</dbReference>
<feature type="transmembrane region" description="Helical" evidence="5">
    <location>
        <begin position="212"/>
        <end position="233"/>
    </location>
</feature>
<dbReference type="GO" id="GO:0022857">
    <property type="term" value="F:transmembrane transporter activity"/>
    <property type="evidence" value="ECO:0007669"/>
    <property type="project" value="InterPro"/>
</dbReference>
<name>C7N6T2_SLAHD</name>
<dbReference type="Gene3D" id="1.20.1250.20">
    <property type="entry name" value="MFS general substrate transporter like domains"/>
    <property type="match status" value="2"/>
</dbReference>
<organism evidence="7 8">
    <name type="scientific">Slackia heliotrinireducens (strain ATCC 29202 / DSM 20476 / NCTC 11029 / RHS 1)</name>
    <name type="common">Peptococcus heliotrinreducens</name>
    <dbReference type="NCBI Taxonomy" id="471855"/>
    <lineage>
        <taxon>Bacteria</taxon>
        <taxon>Bacillati</taxon>
        <taxon>Actinomycetota</taxon>
        <taxon>Coriobacteriia</taxon>
        <taxon>Eggerthellales</taxon>
        <taxon>Eggerthellaceae</taxon>
        <taxon>Slackia</taxon>
    </lineage>
</organism>
<feature type="transmembrane region" description="Helical" evidence="5">
    <location>
        <begin position="12"/>
        <end position="35"/>
    </location>
</feature>
<dbReference type="PROSITE" id="PS50850">
    <property type="entry name" value="MFS"/>
    <property type="match status" value="1"/>
</dbReference>
<sequence length="402" mass="42887">MGATNRRHTEETIWSAPFVILMASNFFQSLAAFTANTTLPLYIDRMGASAGMVGVIIGAFAITALLIRPFAGPAFDSFSRKRILLAAQGIIALAFLLYSFARTSWALFAVRLLHGLGIGCAGPVAMSLVSEYLPMSKFASGVSIYMLSQSFAQVIGPAAGLWMADAFGFQVTYRIAACMLLFSVLAITRVRETPRERPPYQLRLDRMFAREAVGKAIVLTLFAAAFACVGSYLVLYANRLGIADIGSYFVVYAICLLGTRPLFGRLADNFGAERVLLAGVACFALSYVVLSQAATLPGFLVAAVIGAAGFGSCVPLVQTLAMASVDAERRGAASNTSFTGMDLGFLVGPAVAGAVIELLDMATGSILEAYSLVWLVMLVPLACAFAIILRWNLRRGSGQRQR</sequence>
<dbReference type="InterPro" id="IPR052714">
    <property type="entry name" value="MFS_Exporter"/>
</dbReference>
<evidence type="ECO:0000256" key="5">
    <source>
        <dbReference type="SAM" id="Phobius"/>
    </source>
</evidence>